<dbReference type="InterPro" id="IPR036291">
    <property type="entry name" value="NAD(P)-bd_dom_sf"/>
</dbReference>
<dbReference type="CDD" id="cd05254">
    <property type="entry name" value="dTDP_HR_like_SDR_e"/>
    <property type="match status" value="1"/>
</dbReference>
<dbReference type="Pfam" id="PF04321">
    <property type="entry name" value="RmlD_sub_bind"/>
    <property type="match status" value="1"/>
</dbReference>
<name>A0A7W7IZX4_9FLAO</name>
<dbReference type="InterPro" id="IPR005913">
    <property type="entry name" value="dTDP_dehydrorham_reduct"/>
</dbReference>
<dbReference type="EMBL" id="JACHLD010000006">
    <property type="protein sequence ID" value="MBB4803666.1"/>
    <property type="molecule type" value="Genomic_DNA"/>
</dbReference>
<organism evidence="8 9">
    <name type="scientific">Flavobacterium nitrogenifigens</name>
    <dbReference type="NCBI Taxonomy" id="1617283"/>
    <lineage>
        <taxon>Bacteria</taxon>
        <taxon>Pseudomonadati</taxon>
        <taxon>Bacteroidota</taxon>
        <taxon>Flavobacteriia</taxon>
        <taxon>Flavobacteriales</taxon>
        <taxon>Flavobacteriaceae</taxon>
        <taxon>Flavobacterium</taxon>
    </lineage>
</organism>
<accession>A0A7W7IZX4</accession>
<comment type="caution">
    <text evidence="8">The sequence shown here is derived from an EMBL/GenBank/DDBJ whole genome shotgun (WGS) entry which is preliminary data.</text>
</comment>
<protein>
    <recommendedName>
        <fullName evidence="4 6">dTDP-4-dehydrorhamnose reductase</fullName>
        <ecNumber evidence="3 6">1.1.1.133</ecNumber>
    </recommendedName>
</protein>
<keyword evidence="6 8" id="KW-0560">Oxidoreductase</keyword>
<dbReference type="RefSeq" id="WP_184165458.1">
    <property type="nucleotide sequence ID" value="NZ_JACHLD010000006.1"/>
</dbReference>
<gene>
    <name evidence="8" type="ORF">HNP37_003741</name>
</gene>
<dbReference type="AlphaFoldDB" id="A0A7W7IZX4"/>
<sequence length="281" mass="31616">MKKILITGATGQLGSELSVLSSNYPQYEWVFADRTKATLNNLELLQSQIEEIKPDYIFNCGAYTAVDKAESEKDLAFVINQYAVALIAKYTAENNAKLIHISTDYVFDGSSSIALNEEAETNPINIYGESKLAGEKACLKENPESIIIRTSWVYSKFGNNFVKTMQRLMQEREEINVVNDQIGSPTYAADLAQAMIDIVQSSKWISGIYNYSNEGEISWYEFALSIKELGNYNCKVGAISSLSYPTPAKRPNFSLLDKTKIKSNYHLHIPTYKESLKKMFV</sequence>
<evidence type="ECO:0000256" key="1">
    <source>
        <dbReference type="ARBA" id="ARBA00004781"/>
    </source>
</evidence>
<feature type="domain" description="RmlD-like substrate binding" evidence="7">
    <location>
        <begin position="3"/>
        <end position="280"/>
    </location>
</feature>
<dbReference type="EC" id="1.1.1.133" evidence="3 6"/>
<comment type="pathway">
    <text evidence="1 6">Carbohydrate biosynthesis; dTDP-L-rhamnose biosynthesis.</text>
</comment>
<evidence type="ECO:0000256" key="4">
    <source>
        <dbReference type="ARBA" id="ARBA00017099"/>
    </source>
</evidence>
<evidence type="ECO:0000259" key="7">
    <source>
        <dbReference type="Pfam" id="PF04321"/>
    </source>
</evidence>
<dbReference type="PANTHER" id="PTHR10491:SF4">
    <property type="entry name" value="METHIONINE ADENOSYLTRANSFERASE 2 SUBUNIT BETA"/>
    <property type="match status" value="1"/>
</dbReference>
<dbReference type="Gene3D" id="3.90.25.10">
    <property type="entry name" value="UDP-galactose 4-epimerase, domain 1"/>
    <property type="match status" value="1"/>
</dbReference>
<dbReference type="UniPathway" id="UPA00124"/>
<evidence type="ECO:0000256" key="5">
    <source>
        <dbReference type="ARBA" id="ARBA00048200"/>
    </source>
</evidence>
<dbReference type="NCBIfam" id="TIGR01214">
    <property type="entry name" value="rmlD"/>
    <property type="match status" value="1"/>
</dbReference>
<evidence type="ECO:0000313" key="8">
    <source>
        <dbReference type="EMBL" id="MBB4803666.1"/>
    </source>
</evidence>
<keyword evidence="6" id="KW-0521">NADP</keyword>
<proteinExistence type="inferred from homology"/>
<dbReference type="PANTHER" id="PTHR10491">
    <property type="entry name" value="DTDP-4-DEHYDRORHAMNOSE REDUCTASE"/>
    <property type="match status" value="1"/>
</dbReference>
<evidence type="ECO:0000256" key="2">
    <source>
        <dbReference type="ARBA" id="ARBA00010944"/>
    </source>
</evidence>
<evidence type="ECO:0000256" key="6">
    <source>
        <dbReference type="RuleBase" id="RU364082"/>
    </source>
</evidence>
<dbReference type="Gene3D" id="3.40.50.720">
    <property type="entry name" value="NAD(P)-binding Rossmann-like Domain"/>
    <property type="match status" value="1"/>
</dbReference>
<dbReference type="Proteomes" id="UP000561681">
    <property type="component" value="Unassembled WGS sequence"/>
</dbReference>
<comment type="similarity">
    <text evidence="2 6">Belongs to the dTDP-4-dehydrorhamnose reductase family.</text>
</comment>
<comment type="catalytic activity">
    <reaction evidence="5">
        <text>dTDP-beta-L-rhamnose + NADP(+) = dTDP-4-dehydro-beta-L-rhamnose + NADPH + H(+)</text>
        <dbReference type="Rhea" id="RHEA:21796"/>
        <dbReference type="ChEBI" id="CHEBI:15378"/>
        <dbReference type="ChEBI" id="CHEBI:57510"/>
        <dbReference type="ChEBI" id="CHEBI:57783"/>
        <dbReference type="ChEBI" id="CHEBI:58349"/>
        <dbReference type="ChEBI" id="CHEBI:62830"/>
        <dbReference type="EC" id="1.1.1.133"/>
    </reaction>
</comment>
<dbReference type="GO" id="GO:0005829">
    <property type="term" value="C:cytosol"/>
    <property type="evidence" value="ECO:0007669"/>
    <property type="project" value="TreeGrafter"/>
</dbReference>
<keyword evidence="9" id="KW-1185">Reference proteome</keyword>
<dbReference type="InterPro" id="IPR029903">
    <property type="entry name" value="RmlD-like-bd"/>
</dbReference>
<dbReference type="SUPFAM" id="SSF51735">
    <property type="entry name" value="NAD(P)-binding Rossmann-fold domains"/>
    <property type="match status" value="1"/>
</dbReference>
<dbReference type="GO" id="GO:0008831">
    <property type="term" value="F:dTDP-4-dehydrorhamnose reductase activity"/>
    <property type="evidence" value="ECO:0007669"/>
    <property type="project" value="UniProtKB-EC"/>
</dbReference>
<evidence type="ECO:0000256" key="3">
    <source>
        <dbReference type="ARBA" id="ARBA00012929"/>
    </source>
</evidence>
<dbReference type="GO" id="GO:0019305">
    <property type="term" value="P:dTDP-rhamnose biosynthetic process"/>
    <property type="evidence" value="ECO:0007669"/>
    <property type="project" value="UniProtKB-UniPathway"/>
</dbReference>
<comment type="function">
    <text evidence="6">Catalyzes the reduction of dTDP-6-deoxy-L-lyxo-4-hexulose to yield dTDP-L-rhamnose.</text>
</comment>
<evidence type="ECO:0000313" key="9">
    <source>
        <dbReference type="Proteomes" id="UP000561681"/>
    </source>
</evidence>
<reference evidence="8 9" key="1">
    <citation type="submission" date="2020-08" db="EMBL/GenBank/DDBJ databases">
        <title>Functional genomics of gut bacteria from endangered species of beetles.</title>
        <authorList>
            <person name="Carlos-Shanley C."/>
        </authorList>
    </citation>
    <scope>NUCLEOTIDE SEQUENCE [LARGE SCALE GENOMIC DNA]</scope>
    <source>
        <strain evidence="8 9">S00142</strain>
    </source>
</reference>